<evidence type="ECO:0000256" key="1">
    <source>
        <dbReference type="ARBA" id="ARBA00004275"/>
    </source>
</evidence>
<dbReference type="SUPFAM" id="SSF56801">
    <property type="entry name" value="Acetyl-CoA synthetase-like"/>
    <property type="match status" value="1"/>
</dbReference>
<dbReference type="InterPro" id="IPR000873">
    <property type="entry name" value="AMP-dep_synth/lig_dom"/>
</dbReference>
<dbReference type="InterPro" id="IPR045851">
    <property type="entry name" value="AMP-bd_C_sf"/>
</dbReference>
<dbReference type="InterPro" id="IPR025110">
    <property type="entry name" value="AMP-bd_C"/>
</dbReference>
<dbReference type="VEuPathDB" id="VectorBase:LOC119187642"/>
<dbReference type="Gene3D" id="3.40.50.12780">
    <property type="entry name" value="N-terminal domain of ligase-like"/>
    <property type="match status" value="1"/>
</dbReference>
<dbReference type="Gene3D" id="3.30.300.30">
    <property type="match status" value="1"/>
</dbReference>
<dbReference type="PANTHER" id="PTHR24096">
    <property type="entry name" value="LONG-CHAIN-FATTY-ACID--COA LIGASE"/>
    <property type="match status" value="1"/>
</dbReference>
<evidence type="ECO:0000259" key="3">
    <source>
        <dbReference type="Pfam" id="PF00501"/>
    </source>
</evidence>
<sequence length="565" mass="61282">MPVPCEDASQTTRAAGATATTSTVNSMGAVIEDGVVRSAVQDVYIPDVDVGTFFRGCCRKYKDRIAMVDDTTSETYSYRKLEDVCRRVAAGLRKLGFQTGDLAGIHSGISSDLIVAFYGTVLAGGRVVFAKGNLTQREVQYQFADSGPKLVFCDDANAEKTKAACEVVPSVKTLVTIGQHEGMIHLSELKKSPTDYSAAGIDPRGVLAIMYSSGTTGLPKGVMVSHRNFITQLIVSGDEGAQLITTNDRMLGTAPFTHVSGLWLYSCCFTVGGCVIVMTPTDPVSVLRAIERHKATVMLQFPTQAQNLVQCKCIDNLDVSSMSKLLIGGSTTPTIVAQSIIEKLKLKAFRHIFGMSETCGSITVTPTGIDDYESVGKPVPLTHIKVVDVETREKLGPRENGEICVKGPYCCLGYLNKPEATKNLYDDDGFIQTGDIGYYTEDGKLYVVDRIKELIKCMDQQVAPAELEDLLVQHDAVKEVVVTGVPHHEYGEAARAFVVLFQKEAASDTLQQELAKLVADQAAFHKHLHGGIEFVTSIPKSDTGKNLRRALRDSYLKNGSKVTQL</sequence>
<name>A0A6M2D6M0_RHIMP</name>
<dbReference type="Pfam" id="PF00501">
    <property type="entry name" value="AMP-binding"/>
    <property type="match status" value="1"/>
</dbReference>
<dbReference type="GO" id="GO:0005777">
    <property type="term" value="C:peroxisome"/>
    <property type="evidence" value="ECO:0007669"/>
    <property type="project" value="UniProtKB-SubCell"/>
</dbReference>
<feature type="domain" description="AMP-dependent synthetase/ligase" evidence="3">
    <location>
        <begin position="57"/>
        <end position="415"/>
    </location>
</feature>
<proteinExistence type="predicted"/>
<dbReference type="InterPro" id="IPR042099">
    <property type="entry name" value="ANL_N_sf"/>
</dbReference>
<protein>
    <submittedName>
        <fullName evidence="5">Putative acyl-coa synthetase ovary overexpressed</fullName>
    </submittedName>
</protein>
<organism evidence="5">
    <name type="scientific">Rhipicephalus microplus</name>
    <name type="common">Cattle tick</name>
    <name type="synonym">Boophilus microplus</name>
    <dbReference type="NCBI Taxonomy" id="6941"/>
    <lineage>
        <taxon>Eukaryota</taxon>
        <taxon>Metazoa</taxon>
        <taxon>Ecdysozoa</taxon>
        <taxon>Arthropoda</taxon>
        <taxon>Chelicerata</taxon>
        <taxon>Arachnida</taxon>
        <taxon>Acari</taxon>
        <taxon>Parasitiformes</taxon>
        <taxon>Ixodida</taxon>
        <taxon>Ixodoidea</taxon>
        <taxon>Ixodidae</taxon>
        <taxon>Rhipicephalinae</taxon>
        <taxon>Rhipicephalus</taxon>
        <taxon>Boophilus</taxon>
    </lineage>
</organism>
<accession>A0A6M2D6M0</accession>
<dbReference type="PANTHER" id="PTHR24096:SF422">
    <property type="entry name" value="BCDNA.GH02901"/>
    <property type="match status" value="1"/>
</dbReference>
<evidence type="ECO:0000259" key="4">
    <source>
        <dbReference type="Pfam" id="PF13193"/>
    </source>
</evidence>
<keyword evidence="2" id="KW-0576">Peroxisome</keyword>
<dbReference type="PROSITE" id="PS00455">
    <property type="entry name" value="AMP_BINDING"/>
    <property type="match status" value="1"/>
</dbReference>
<feature type="domain" description="AMP-binding enzyme C-terminal" evidence="4">
    <location>
        <begin position="466"/>
        <end position="545"/>
    </location>
</feature>
<dbReference type="GO" id="GO:0016405">
    <property type="term" value="F:CoA-ligase activity"/>
    <property type="evidence" value="ECO:0007669"/>
    <property type="project" value="TreeGrafter"/>
</dbReference>
<dbReference type="InterPro" id="IPR020845">
    <property type="entry name" value="AMP-binding_CS"/>
</dbReference>
<reference evidence="5" key="1">
    <citation type="submission" date="2019-09" db="EMBL/GenBank/DDBJ databases">
        <title>Organ-specific transcriptomic study of the physiology of the cattle tick, Rhipicephalus microplus.</title>
        <authorList>
            <person name="Tirloni L."/>
            <person name="Braz G."/>
            <person name="Gandara A.C.P."/>
            <person name="Sabadin G.A."/>
            <person name="da Silva R.M."/>
            <person name="Guizzo M.G."/>
            <person name="Machado J.A."/>
            <person name="Costa E.P."/>
            <person name="Gomes H.F."/>
            <person name="Moraes J."/>
            <person name="Mota M.B.S."/>
            <person name="Mesquita R.D."/>
            <person name="Alvarenga P.H."/>
            <person name="Alves F."/>
            <person name="Seixas A."/>
            <person name="da Fonseca R.N."/>
            <person name="Fogaca A."/>
            <person name="Logullo C."/>
            <person name="Tanaka A."/>
            <person name="Daffre S."/>
            <person name="Termignoni C."/>
            <person name="Vaz I.S.Jr."/>
            <person name="Oliveira P.L."/>
            <person name="Ribeiro J.M."/>
        </authorList>
    </citation>
    <scope>NUCLEOTIDE SEQUENCE</scope>
    <source>
        <strain evidence="5">Porto Alegre</strain>
    </source>
</reference>
<dbReference type="Pfam" id="PF13193">
    <property type="entry name" value="AMP-binding_C"/>
    <property type="match status" value="1"/>
</dbReference>
<evidence type="ECO:0000313" key="5">
    <source>
        <dbReference type="EMBL" id="NOV40827.1"/>
    </source>
</evidence>
<dbReference type="OrthoDB" id="6493838at2759"/>
<evidence type="ECO:0000256" key="2">
    <source>
        <dbReference type="ARBA" id="ARBA00023140"/>
    </source>
</evidence>
<dbReference type="AlphaFoldDB" id="A0A6M2D6M0"/>
<comment type="subcellular location">
    <subcellularLocation>
        <location evidence="1">Peroxisome</location>
    </subcellularLocation>
</comment>
<dbReference type="EMBL" id="GHWJ01008090">
    <property type="protein sequence ID" value="NOV40827.1"/>
    <property type="molecule type" value="Transcribed_RNA"/>
</dbReference>